<sequence>MSPVPTSAGILVVGASQAGVQLAATLRERGFDGQVTLLGAENHPPYQRPPLSKKALQEGFTAESLHFRTTSFYEDQAITLALGHRVVRIDRGPDGSGIAWTDTEQGFAFDRLALTVGARPRRLPLPGAELAGVLALRSLDDAAHLGKRLRDAERVVVVGGGFIGLEVAASARLLGRDVAVVLADDRLMARAVGPLTSDLFLAAHRRRDVEVHLASRPTRFIGDGAGAVHAVELDDGQVLAADLVVVGVGAAPRTEVAEAMGLTVDDGVVVDERCLTSDGFTVAAGDCVRCPTPIGARGPAQVRFESVSTAIEQARVAAATLLGGRDTYRAVPWFWSDQGTLKLQVAGLPDGHDRTVVRGSAEEEKFSALYYRGDTLVAAECVNRPADFMAVRAALNAGLTIDASGAADPATPLKTLRREVRSADEGAPA</sequence>
<evidence type="ECO:0000256" key="1">
    <source>
        <dbReference type="ARBA" id="ARBA00001974"/>
    </source>
</evidence>
<dbReference type="AlphaFoldDB" id="A0AAU8J423"/>
<dbReference type="PANTHER" id="PTHR43557">
    <property type="entry name" value="APOPTOSIS-INDUCING FACTOR 1"/>
    <property type="match status" value="1"/>
</dbReference>
<dbReference type="SUPFAM" id="SSF55424">
    <property type="entry name" value="FAD/NAD-linked reductases, dimerisation (C-terminal) domain"/>
    <property type="match status" value="1"/>
</dbReference>
<dbReference type="Gene3D" id="3.30.390.30">
    <property type="match status" value="1"/>
</dbReference>
<dbReference type="PRINTS" id="PR00368">
    <property type="entry name" value="FADPNR"/>
</dbReference>
<dbReference type="InterPro" id="IPR036188">
    <property type="entry name" value="FAD/NAD-bd_sf"/>
</dbReference>
<evidence type="ECO:0000256" key="2">
    <source>
        <dbReference type="ARBA" id="ARBA00022630"/>
    </source>
</evidence>
<feature type="domain" description="FAD/NAD(P)-binding" evidence="5">
    <location>
        <begin position="10"/>
        <end position="314"/>
    </location>
</feature>
<dbReference type="GO" id="GO:0005737">
    <property type="term" value="C:cytoplasm"/>
    <property type="evidence" value="ECO:0007669"/>
    <property type="project" value="TreeGrafter"/>
</dbReference>
<evidence type="ECO:0000256" key="3">
    <source>
        <dbReference type="ARBA" id="ARBA00022827"/>
    </source>
</evidence>
<gene>
    <name evidence="7" type="ORF">ABII15_35655</name>
</gene>
<dbReference type="EMBL" id="CP159534">
    <property type="protein sequence ID" value="XCJ74978.1"/>
    <property type="molecule type" value="Genomic_DNA"/>
</dbReference>
<protein>
    <submittedName>
        <fullName evidence="7">FAD-dependent oxidoreductase</fullName>
    </submittedName>
</protein>
<dbReference type="PRINTS" id="PR00411">
    <property type="entry name" value="PNDRDTASEI"/>
</dbReference>
<name>A0AAU8J423_9ACTN</name>
<dbReference type="PANTHER" id="PTHR43557:SF2">
    <property type="entry name" value="RIESKE DOMAIN-CONTAINING PROTEIN-RELATED"/>
    <property type="match status" value="1"/>
</dbReference>
<dbReference type="InterPro" id="IPR028202">
    <property type="entry name" value="Reductase_C"/>
</dbReference>
<keyword evidence="4" id="KW-0560">Oxidoreductase</keyword>
<keyword evidence="2" id="KW-0285">Flavoprotein</keyword>
<dbReference type="InterPro" id="IPR050446">
    <property type="entry name" value="FAD-oxidoreductase/Apoptosis"/>
</dbReference>
<evidence type="ECO:0000313" key="7">
    <source>
        <dbReference type="EMBL" id="XCJ74978.1"/>
    </source>
</evidence>
<keyword evidence="3" id="KW-0274">FAD</keyword>
<feature type="domain" description="Reductase C-terminal" evidence="6">
    <location>
        <begin position="333"/>
        <end position="416"/>
    </location>
</feature>
<dbReference type="Gene3D" id="3.50.50.60">
    <property type="entry name" value="FAD/NAD(P)-binding domain"/>
    <property type="match status" value="2"/>
</dbReference>
<evidence type="ECO:0000256" key="4">
    <source>
        <dbReference type="ARBA" id="ARBA00023002"/>
    </source>
</evidence>
<dbReference type="Pfam" id="PF07992">
    <property type="entry name" value="Pyr_redox_2"/>
    <property type="match status" value="1"/>
</dbReference>
<dbReference type="KEGG" id="stac:ABII15_35655"/>
<dbReference type="InterPro" id="IPR023753">
    <property type="entry name" value="FAD/NAD-binding_dom"/>
</dbReference>
<dbReference type="Pfam" id="PF14759">
    <property type="entry name" value="Reductase_C"/>
    <property type="match status" value="1"/>
</dbReference>
<dbReference type="InterPro" id="IPR016156">
    <property type="entry name" value="FAD/NAD-linked_Rdtase_dimer_sf"/>
</dbReference>
<reference evidence="7" key="1">
    <citation type="submission" date="2024-06" db="EMBL/GenBank/DDBJ databases">
        <title>Streptomyces sp. strain HUAS MG91 genome sequences.</title>
        <authorList>
            <person name="Mo P."/>
        </authorList>
    </citation>
    <scope>NUCLEOTIDE SEQUENCE</scope>
    <source>
        <strain evidence="7">HUAS MG91</strain>
    </source>
</reference>
<dbReference type="SUPFAM" id="SSF51905">
    <property type="entry name" value="FAD/NAD(P)-binding domain"/>
    <property type="match status" value="2"/>
</dbReference>
<evidence type="ECO:0000259" key="5">
    <source>
        <dbReference type="Pfam" id="PF07992"/>
    </source>
</evidence>
<comment type="cofactor">
    <cofactor evidence="1">
        <name>FAD</name>
        <dbReference type="ChEBI" id="CHEBI:57692"/>
    </cofactor>
</comment>
<organism evidence="7">
    <name type="scientific">Streptomyces tabacisoli</name>
    <dbReference type="NCBI Taxonomy" id="3156398"/>
    <lineage>
        <taxon>Bacteria</taxon>
        <taxon>Bacillati</taxon>
        <taxon>Actinomycetota</taxon>
        <taxon>Actinomycetes</taxon>
        <taxon>Kitasatosporales</taxon>
        <taxon>Streptomycetaceae</taxon>
        <taxon>Streptomyces</taxon>
    </lineage>
</organism>
<accession>A0AAU8J423</accession>
<proteinExistence type="predicted"/>
<dbReference type="GO" id="GO:0016651">
    <property type="term" value="F:oxidoreductase activity, acting on NAD(P)H"/>
    <property type="evidence" value="ECO:0007669"/>
    <property type="project" value="TreeGrafter"/>
</dbReference>
<evidence type="ECO:0000259" key="6">
    <source>
        <dbReference type="Pfam" id="PF14759"/>
    </source>
</evidence>
<dbReference type="RefSeq" id="WP_353946414.1">
    <property type="nucleotide sequence ID" value="NZ_CP159534.1"/>
</dbReference>